<evidence type="ECO:0000313" key="2">
    <source>
        <dbReference type="EMBL" id="KKN66131.1"/>
    </source>
</evidence>
<accession>A0A0F9UY20</accession>
<sequence>MRSKGPLPKGLDDPQADLAIFGGHTESPEKDLMVVMIQQAKLDLFCSNKRRSEAALVWFLETNVKLGHRPWLFSFQNICEQLDLDPDIILRGLLKSRGSP</sequence>
<name>A0A0F9UY20_9ZZZZ</name>
<evidence type="ECO:0000256" key="1">
    <source>
        <dbReference type="SAM" id="MobiDB-lite"/>
    </source>
</evidence>
<gene>
    <name evidence="2" type="ORF">LCGC14_0474210</name>
</gene>
<organism evidence="2">
    <name type="scientific">marine sediment metagenome</name>
    <dbReference type="NCBI Taxonomy" id="412755"/>
    <lineage>
        <taxon>unclassified sequences</taxon>
        <taxon>metagenomes</taxon>
        <taxon>ecological metagenomes</taxon>
    </lineage>
</organism>
<dbReference type="AlphaFoldDB" id="A0A0F9UY20"/>
<reference evidence="2" key="1">
    <citation type="journal article" date="2015" name="Nature">
        <title>Complex archaea that bridge the gap between prokaryotes and eukaryotes.</title>
        <authorList>
            <person name="Spang A."/>
            <person name="Saw J.H."/>
            <person name="Jorgensen S.L."/>
            <person name="Zaremba-Niedzwiedzka K."/>
            <person name="Martijn J."/>
            <person name="Lind A.E."/>
            <person name="van Eijk R."/>
            <person name="Schleper C."/>
            <person name="Guy L."/>
            <person name="Ettema T.J."/>
        </authorList>
    </citation>
    <scope>NUCLEOTIDE SEQUENCE</scope>
</reference>
<proteinExistence type="predicted"/>
<comment type="caution">
    <text evidence="2">The sequence shown here is derived from an EMBL/GenBank/DDBJ whole genome shotgun (WGS) entry which is preliminary data.</text>
</comment>
<dbReference type="EMBL" id="LAZR01000509">
    <property type="protein sequence ID" value="KKN66131.1"/>
    <property type="molecule type" value="Genomic_DNA"/>
</dbReference>
<feature type="region of interest" description="Disordered" evidence="1">
    <location>
        <begin position="1"/>
        <end position="22"/>
    </location>
</feature>
<protein>
    <submittedName>
        <fullName evidence="2">Uncharacterized protein</fullName>
    </submittedName>
</protein>